<dbReference type="SMART" id="SM01373">
    <property type="entry name" value="MAGE"/>
    <property type="match status" value="1"/>
</dbReference>
<feature type="domain" description="MAGE" evidence="2">
    <location>
        <begin position="52"/>
        <end position="126"/>
    </location>
</feature>
<sequence>MDKRQSIKRHADVQVMERPKRKLSNSNNSQAVDENEDQSPQRDHHSATSNALTEKINDMVRYLLTTKQKDCPILKSDLIKHCLNSDRSNFDSVFEKAVEKLKGVFGIDAKKINAAGKISYVLVNDLKTPDQIDNFPPYASADPTRVRFDLALLYPALMFIRLRHPETKICPEKVLLDFLKTLSYNLEKNLIRPHVHNNNNDSHEKYGAETLKKLLYKDWVQKNYLKIIKTTAPDGITTSEIGWGEKAVAEVHLDNAFGGYY</sequence>
<dbReference type="Pfam" id="PF01454">
    <property type="entry name" value="MAGE"/>
    <property type="match status" value="1"/>
</dbReference>
<dbReference type="Gene3D" id="1.10.10.1210">
    <property type="entry name" value="MAGE homology domain, winged helix WH2 motif"/>
    <property type="match status" value="1"/>
</dbReference>
<name>A0A915JPS8_ROMCU</name>
<dbReference type="Proteomes" id="UP000887565">
    <property type="component" value="Unplaced"/>
</dbReference>
<dbReference type="InterPro" id="IPR037445">
    <property type="entry name" value="MAGE"/>
</dbReference>
<feature type="region of interest" description="Disordered" evidence="1">
    <location>
        <begin position="1"/>
        <end position="51"/>
    </location>
</feature>
<dbReference type="PROSITE" id="PS50838">
    <property type="entry name" value="MAGE"/>
    <property type="match status" value="1"/>
</dbReference>
<dbReference type="GO" id="GO:0005634">
    <property type="term" value="C:nucleus"/>
    <property type="evidence" value="ECO:0007669"/>
    <property type="project" value="TreeGrafter"/>
</dbReference>
<evidence type="ECO:0000313" key="3">
    <source>
        <dbReference type="Proteomes" id="UP000887565"/>
    </source>
</evidence>
<organism evidence="3 4">
    <name type="scientific">Romanomermis culicivorax</name>
    <name type="common">Nematode worm</name>
    <dbReference type="NCBI Taxonomy" id="13658"/>
    <lineage>
        <taxon>Eukaryota</taxon>
        <taxon>Metazoa</taxon>
        <taxon>Ecdysozoa</taxon>
        <taxon>Nematoda</taxon>
        <taxon>Enoplea</taxon>
        <taxon>Dorylaimia</taxon>
        <taxon>Mermithida</taxon>
        <taxon>Mermithoidea</taxon>
        <taxon>Mermithidae</taxon>
        <taxon>Romanomermis</taxon>
    </lineage>
</organism>
<evidence type="ECO:0000313" key="4">
    <source>
        <dbReference type="WBParaSite" id="nRc.2.0.1.t28264-RA"/>
    </source>
</evidence>
<evidence type="ECO:0000259" key="2">
    <source>
        <dbReference type="PROSITE" id="PS50838"/>
    </source>
</evidence>
<dbReference type="InterPro" id="IPR041899">
    <property type="entry name" value="MAGE_WH2"/>
</dbReference>
<dbReference type="InterPro" id="IPR041898">
    <property type="entry name" value="MAGE_WH1"/>
</dbReference>
<dbReference type="InterPro" id="IPR002190">
    <property type="entry name" value="MHD_dom"/>
</dbReference>
<dbReference type="PANTHER" id="PTHR11736:SF14">
    <property type="entry name" value="NSE3 HOMOLOG, SMC5-SMC6 COMPLEX COMPONENT"/>
    <property type="match status" value="1"/>
</dbReference>
<dbReference type="Gene3D" id="1.10.10.1200">
    <property type="entry name" value="MAGE homology domain, winged helix WH1 motif"/>
    <property type="match status" value="1"/>
</dbReference>
<feature type="compositionally biased region" description="Basic and acidic residues" evidence="1">
    <location>
        <begin position="1"/>
        <end position="18"/>
    </location>
</feature>
<proteinExistence type="predicted"/>
<keyword evidence="3" id="KW-1185">Reference proteome</keyword>
<dbReference type="PANTHER" id="PTHR11736">
    <property type="entry name" value="MELANOMA-ASSOCIATED ANTIGEN MAGE ANTIGEN"/>
    <property type="match status" value="1"/>
</dbReference>
<dbReference type="AlphaFoldDB" id="A0A915JPS8"/>
<accession>A0A915JPS8</accession>
<reference evidence="4" key="1">
    <citation type="submission" date="2022-11" db="UniProtKB">
        <authorList>
            <consortium name="WormBaseParasite"/>
        </authorList>
    </citation>
    <scope>IDENTIFICATION</scope>
</reference>
<evidence type="ECO:0000256" key="1">
    <source>
        <dbReference type="SAM" id="MobiDB-lite"/>
    </source>
</evidence>
<protein>
    <submittedName>
        <fullName evidence="4">MAGE domain-containing protein</fullName>
    </submittedName>
</protein>
<dbReference type="WBParaSite" id="nRc.2.0.1.t28264-RA">
    <property type="protein sequence ID" value="nRc.2.0.1.t28264-RA"/>
    <property type="gene ID" value="nRc.2.0.1.g28264"/>
</dbReference>